<dbReference type="SUPFAM" id="SSF52172">
    <property type="entry name" value="CheY-like"/>
    <property type="match status" value="1"/>
</dbReference>
<dbReference type="PANTHER" id="PTHR44591:SF3">
    <property type="entry name" value="RESPONSE REGULATORY DOMAIN-CONTAINING PROTEIN"/>
    <property type="match status" value="1"/>
</dbReference>
<dbReference type="CDD" id="cd00156">
    <property type="entry name" value="REC"/>
    <property type="match status" value="1"/>
</dbReference>
<accession>A0ABY1QP37</accession>
<gene>
    <name evidence="4" type="ORF">SAMN06265222_11785</name>
</gene>
<evidence type="ECO:0000256" key="2">
    <source>
        <dbReference type="PROSITE-ProRule" id="PRU00169"/>
    </source>
</evidence>
<dbReference type="EMBL" id="FXUG01000017">
    <property type="protein sequence ID" value="SMP74238.1"/>
    <property type="molecule type" value="Genomic_DNA"/>
</dbReference>
<keyword evidence="5" id="KW-1185">Reference proteome</keyword>
<feature type="domain" description="Response regulatory" evidence="3">
    <location>
        <begin position="28"/>
        <end position="144"/>
    </location>
</feature>
<feature type="modified residue" description="4-aspartylphosphate" evidence="2">
    <location>
        <position position="77"/>
    </location>
</feature>
<evidence type="ECO:0000313" key="4">
    <source>
        <dbReference type="EMBL" id="SMP74238.1"/>
    </source>
</evidence>
<dbReference type="InterPro" id="IPR011006">
    <property type="entry name" value="CheY-like_superfamily"/>
</dbReference>
<comment type="caution">
    <text evidence="4">The sequence shown here is derived from an EMBL/GenBank/DDBJ whole genome shotgun (WGS) entry which is preliminary data.</text>
</comment>
<dbReference type="InterPro" id="IPR050595">
    <property type="entry name" value="Bact_response_regulator"/>
</dbReference>
<evidence type="ECO:0000313" key="5">
    <source>
        <dbReference type="Proteomes" id="UP001158067"/>
    </source>
</evidence>
<evidence type="ECO:0000259" key="3">
    <source>
        <dbReference type="PROSITE" id="PS50110"/>
    </source>
</evidence>
<dbReference type="Proteomes" id="UP001158067">
    <property type="component" value="Unassembled WGS sequence"/>
</dbReference>
<dbReference type="PROSITE" id="PS50110">
    <property type="entry name" value="RESPONSE_REGULATORY"/>
    <property type="match status" value="1"/>
</dbReference>
<dbReference type="SMART" id="SM00448">
    <property type="entry name" value="REC"/>
    <property type="match status" value="1"/>
</dbReference>
<name>A0ABY1QP37_9BACT</name>
<dbReference type="InterPro" id="IPR001789">
    <property type="entry name" value="Sig_transdc_resp-reg_receiver"/>
</dbReference>
<evidence type="ECO:0000256" key="1">
    <source>
        <dbReference type="ARBA" id="ARBA00022553"/>
    </source>
</evidence>
<dbReference type="PANTHER" id="PTHR44591">
    <property type="entry name" value="STRESS RESPONSE REGULATOR PROTEIN 1"/>
    <property type="match status" value="1"/>
</dbReference>
<proteinExistence type="predicted"/>
<reference evidence="4 5" key="1">
    <citation type="submission" date="2017-05" db="EMBL/GenBank/DDBJ databases">
        <authorList>
            <person name="Varghese N."/>
            <person name="Submissions S."/>
        </authorList>
    </citation>
    <scope>NUCLEOTIDE SEQUENCE [LARGE SCALE GENOMIC DNA]</scope>
    <source>
        <strain evidence="4 5">DSM 25457</strain>
    </source>
</reference>
<sequence>MGNIRAPKFLSHPRANAKTGKSTKCKDWVLCIDDDQDFSYSIKLSLQTRGYNVARAQEVDKGYQLAFEIEPIAILLDLVMPNDGGDDLLSQIRFHPSLSHIPVFIVTGMYSSNVRDRLLASGACEVFRKPVDLDTITEAIEYHRPQA</sequence>
<dbReference type="Pfam" id="PF00072">
    <property type="entry name" value="Response_reg"/>
    <property type="match status" value="1"/>
</dbReference>
<protein>
    <submittedName>
        <fullName evidence="4">Response regulator receiver domain-containing protein</fullName>
    </submittedName>
</protein>
<organism evidence="4 5">
    <name type="scientific">Neorhodopirellula lusitana</name>
    <dbReference type="NCBI Taxonomy" id="445327"/>
    <lineage>
        <taxon>Bacteria</taxon>
        <taxon>Pseudomonadati</taxon>
        <taxon>Planctomycetota</taxon>
        <taxon>Planctomycetia</taxon>
        <taxon>Pirellulales</taxon>
        <taxon>Pirellulaceae</taxon>
        <taxon>Neorhodopirellula</taxon>
    </lineage>
</organism>
<keyword evidence="1 2" id="KW-0597">Phosphoprotein</keyword>
<dbReference type="Gene3D" id="3.40.50.2300">
    <property type="match status" value="1"/>
</dbReference>